<evidence type="ECO:0000256" key="2">
    <source>
        <dbReference type="ARBA" id="ARBA00023136"/>
    </source>
</evidence>
<name>A0A7H1NPE7_9PROT</name>
<gene>
    <name evidence="7" type="ORF">JGUZn3_04070</name>
</gene>
<evidence type="ECO:0000313" key="7">
    <source>
        <dbReference type="EMBL" id="QNT77657.1"/>
    </source>
</evidence>
<keyword evidence="2" id="KW-0472">Membrane</keyword>
<organism evidence="7 8">
    <name type="scientific">Entomobacter blattae</name>
    <dbReference type="NCBI Taxonomy" id="2762277"/>
    <lineage>
        <taxon>Bacteria</taxon>
        <taxon>Pseudomonadati</taxon>
        <taxon>Pseudomonadota</taxon>
        <taxon>Alphaproteobacteria</taxon>
        <taxon>Acetobacterales</taxon>
        <taxon>Acetobacteraceae</taxon>
        <taxon>Entomobacter</taxon>
    </lineage>
</organism>
<keyword evidence="8" id="KW-1185">Reference proteome</keyword>
<keyword evidence="3" id="KW-0564">Palmitate</keyword>
<dbReference type="AlphaFoldDB" id="A0A7H1NPE7"/>
<dbReference type="Gene3D" id="2.40.128.200">
    <property type="match status" value="1"/>
</dbReference>
<evidence type="ECO:0000313" key="8">
    <source>
        <dbReference type="Proteomes" id="UP000516349"/>
    </source>
</evidence>
<proteinExistence type="predicted"/>
<evidence type="ECO:0000256" key="1">
    <source>
        <dbReference type="ARBA" id="ARBA00022729"/>
    </source>
</evidence>
<evidence type="ECO:0000256" key="4">
    <source>
        <dbReference type="ARBA" id="ARBA00023288"/>
    </source>
</evidence>
<dbReference type="Proteomes" id="UP000516349">
    <property type="component" value="Chromosome"/>
</dbReference>
<evidence type="ECO:0000259" key="6">
    <source>
        <dbReference type="Pfam" id="PF09864"/>
    </source>
</evidence>
<feature type="domain" description="C-type lysozyme inhibitor" evidence="6">
    <location>
        <begin position="61"/>
        <end position="118"/>
    </location>
</feature>
<reference evidence="7 8" key="1">
    <citation type="submission" date="2020-08" db="EMBL/GenBank/DDBJ databases">
        <title>Complete genome sequence of Entomobacter blattae G55GP.</title>
        <authorList>
            <person name="Poehlein A."/>
            <person name="Guzman J."/>
            <person name="Daniel R."/>
            <person name="Vilcinskas A."/>
        </authorList>
    </citation>
    <scope>NUCLEOTIDE SEQUENCE [LARGE SCALE GENOMIC DNA]</scope>
    <source>
        <strain evidence="7 8">G55GP</strain>
    </source>
</reference>
<dbReference type="InterPro" id="IPR018660">
    <property type="entry name" value="MliC"/>
</dbReference>
<keyword evidence="1 5" id="KW-0732">Signal</keyword>
<evidence type="ECO:0000256" key="3">
    <source>
        <dbReference type="ARBA" id="ARBA00023139"/>
    </source>
</evidence>
<sequence>MMELAKNFLGIFTMASILGMAMGAAQASEVKFDIPGQNKVETTAARYICKKSSLPLPVKIFRVSYINAGPTSIAIVPVKDGATVFSNVVAASGARYVAGQFEWWVNKDGATFTDVNNKNATASCTEVKNPKAKENSQ</sequence>
<feature type="chain" id="PRO_5028995923" evidence="5">
    <location>
        <begin position="28"/>
        <end position="137"/>
    </location>
</feature>
<dbReference type="RefSeq" id="WP_203414094.1">
    <property type="nucleotide sequence ID" value="NZ_CP060244.1"/>
</dbReference>
<protein>
    <submittedName>
        <fullName evidence="7">Membrane-bound lysozyme-inhibitor of c-type lysozyme</fullName>
    </submittedName>
</protein>
<dbReference type="EMBL" id="CP060244">
    <property type="protein sequence ID" value="QNT77657.1"/>
    <property type="molecule type" value="Genomic_DNA"/>
</dbReference>
<dbReference type="InterPro" id="IPR036328">
    <property type="entry name" value="MliC_sf"/>
</dbReference>
<dbReference type="KEGG" id="ebla:JGUZn3_04070"/>
<dbReference type="Pfam" id="PF09864">
    <property type="entry name" value="MliC"/>
    <property type="match status" value="1"/>
</dbReference>
<keyword evidence="4" id="KW-0449">Lipoprotein</keyword>
<accession>A0A7H1NPE7</accession>
<feature type="signal peptide" evidence="5">
    <location>
        <begin position="1"/>
        <end position="27"/>
    </location>
</feature>
<dbReference type="SUPFAM" id="SSF141488">
    <property type="entry name" value="YdhA-like"/>
    <property type="match status" value="1"/>
</dbReference>
<evidence type="ECO:0000256" key="5">
    <source>
        <dbReference type="SAM" id="SignalP"/>
    </source>
</evidence>